<feature type="domain" description="Acetophenone carboxylase-like C-terminal" evidence="3">
    <location>
        <begin position="504"/>
        <end position="676"/>
    </location>
</feature>
<evidence type="ECO:0008006" key="6">
    <source>
        <dbReference type="Google" id="ProtNLM"/>
    </source>
</evidence>
<dbReference type="InterPro" id="IPR008040">
    <property type="entry name" value="Hydant_A_N"/>
</dbReference>
<dbReference type="InterPro" id="IPR002821">
    <property type="entry name" value="Hydantoinase_A"/>
</dbReference>
<dbReference type="PANTHER" id="PTHR11365">
    <property type="entry name" value="5-OXOPROLINASE RELATED"/>
    <property type="match status" value="1"/>
</dbReference>
<sequence length="686" mass="72597">MPQTSHRTGTKVAIEVGGTFTDLIWIAGGEVKTHKVPSTPHDASIGVIGGLSEALDGDLSDLRQLFHGSTVATNAVIERKGGRTAFVATAGFRDILALQRQLRPNVYAIACRKPEPLVPLNLCVEAVERVDVRGEIVTPLDEAALVATMAELVEREKPDAVAICLLHAYRQPAHEQRVREVIAARHPGLPVVISSDVLPTFREYERASTTAMAAYLVPLVGRYLARLERHLAAEAPDANLFVMQSSGGVLPSSGLDRGGVEMLNSGPAAGVIGATQMAAAIGDADVITLDIGGTSADICLIAKGRPDVTAETQVAGLPVGLPSIDIANIGAGGGSLAWVDAGGMLHVGPRSAGARPGPACYGHGGTVPAMTDALVQLGWIRPHRFLGGRMPLLPERARDALSDLAESLDQGPGDLARAMIEIGAANVSQGVRLVSVQRGHDPKDYALYCYGGMGPMIGALTARELKIRRVVIPPYPGLFSALGLLVADLKRIYRETRFLRVGDRVAEEVADAFAGLRAQAEAEFAGFGRAPGEIDFRHEFEMRFVGQGYELIAPVDLEELRTLGRSYVEAQFKAAHEARYGALSTMDAVEIVTLRLTASVPAAANAMDALTTPRRPDTDAAPIEESAILFEGARVPCRFAWRADLPPGTRIEGAAIVEEPTATTLVPPGWTATVDPTGALILTTEA</sequence>
<evidence type="ECO:0000259" key="3">
    <source>
        <dbReference type="Pfam" id="PF19278"/>
    </source>
</evidence>
<evidence type="ECO:0000313" key="5">
    <source>
        <dbReference type="Proteomes" id="UP000035929"/>
    </source>
</evidence>
<dbReference type="Pfam" id="PF05378">
    <property type="entry name" value="Hydant_A_N"/>
    <property type="match status" value="1"/>
</dbReference>
<dbReference type="Proteomes" id="UP000035929">
    <property type="component" value="Unassembled WGS sequence"/>
</dbReference>
<dbReference type="OrthoDB" id="9759608at2"/>
<gene>
    <name evidence="4" type="ORF">VP06_25325</name>
</gene>
<protein>
    <recommendedName>
        <fullName evidence="6">Hydantoinase</fullName>
    </recommendedName>
</protein>
<dbReference type="PANTHER" id="PTHR11365:SF23">
    <property type="entry name" value="HYPOTHETICAL 5-OXOPROLINASE (EUROFUNG)-RELATED"/>
    <property type="match status" value="1"/>
</dbReference>
<dbReference type="PATRIC" id="fig|270351.6.peg.3139"/>
<dbReference type="GO" id="GO:0017168">
    <property type="term" value="F:5-oxoprolinase (ATP-hydrolyzing) activity"/>
    <property type="evidence" value="ECO:0007669"/>
    <property type="project" value="TreeGrafter"/>
</dbReference>
<name>A0A0J6S6T8_9HYPH</name>
<proteinExistence type="predicted"/>
<dbReference type="InterPro" id="IPR049517">
    <property type="entry name" value="ACX-like_C"/>
</dbReference>
<feature type="domain" description="Hydantoinase/oxoprolinase N-terminal" evidence="2">
    <location>
        <begin position="11"/>
        <end position="183"/>
    </location>
</feature>
<dbReference type="Pfam" id="PF01968">
    <property type="entry name" value="Hydantoinase_A"/>
    <property type="match status" value="1"/>
</dbReference>
<dbReference type="EMBL" id="LABX01000214">
    <property type="protein sequence ID" value="KMO29133.1"/>
    <property type="molecule type" value="Genomic_DNA"/>
</dbReference>
<evidence type="ECO:0000259" key="1">
    <source>
        <dbReference type="Pfam" id="PF01968"/>
    </source>
</evidence>
<dbReference type="GO" id="GO:0006749">
    <property type="term" value="P:glutathione metabolic process"/>
    <property type="evidence" value="ECO:0007669"/>
    <property type="project" value="TreeGrafter"/>
</dbReference>
<accession>A0A0J6S6T8</accession>
<evidence type="ECO:0000313" key="4">
    <source>
        <dbReference type="EMBL" id="KMO29133.1"/>
    </source>
</evidence>
<dbReference type="RefSeq" id="WP_048466565.1">
    <property type="nucleotide sequence ID" value="NZ_LABX01000214.1"/>
</dbReference>
<evidence type="ECO:0000259" key="2">
    <source>
        <dbReference type="Pfam" id="PF05378"/>
    </source>
</evidence>
<organism evidence="4 5">
    <name type="scientific">Methylobacterium aquaticum</name>
    <dbReference type="NCBI Taxonomy" id="270351"/>
    <lineage>
        <taxon>Bacteria</taxon>
        <taxon>Pseudomonadati</taxon>
        <taxon>Pseudomonadota</taxon>
        <taxon>Alphaproteobacteria</taxon>
        <taxon>Hyphomicrobiales</taxon>
        <taxon>Methylobacteriaceae</taxon>
        <taxon>Methylobacterium</taxon>
    </lineage>
</organism>
<dbReference type="InterPro" id="IPR045079">
    <property type="entry name" value="Oxoprolinase-like"/>
</dbReference>
<feature type="domain" description="Hydantoinase A/oxoprolinase" evidence="1">
    <location>
        <begin position="206"/>
        <end position="491"/>
    </location>
</feature>
<dbReference type="GO" id="GO:0005829">
    <property type="term" value="C:cytosol"/>
    <property type="evidence" value="ECO:0007669"/>
    <property type="project" value="TreeGrafter"/>
</dbReference>
<reference evidence="4 5" key="1">
    <citation type="submission" date="2015-03" db="EMBL/GenBank/DDBJ databases">
        <title>Genome sequencing of Methylobacterium aquaticum DSM16371 type strain.</title>
        <authorList>
            <person name="Chaudhry V."/>
            <person name="Patil P.B."/>
        </authorList>
    </citation>
    <scope>NUCLEOTIDE SEQUENCE [LARGE SCALE GENOMIC DNA]</scope>
    <source>
        <strain evidence="4 5">DSM 16371</strain>
    </source>
</reference>
<dbReference type="Pfam" id="PF19278">
    <property type="entry name" value="Hydant_A_C"/>
    <property type="match status" value="1"/>
</dbReference>
<dbReference type="AlphaFoldDB" id="A0A0J6S6T8"/>
<comment type="caution">
    <text evidence="4">The sequence shown here is derived from an EMBL/GenBank/DDBJ whole genome shotgun (WGS) entry which is preliminary data.</text>
</comment>